<dbReference type="InterPro" id="IPR041698">
    <property type="entry name" value="Methyltransf_25"/>
</dbReference>
<reference evidence="11 12" key="1">
    <citation type="journal article" date="2022" name="Nat. Ecol. Evol.">
        <title>A masculinizing supergene underlies an exaggerated male reproductive morph in a spider.</title>
        <authorList>
            <person name="Hendrickx F."/>
            <person name="De Corte Z."/>
            <person name="Sonet G."/>
            <person name="Van Belleghem S.M."/>
            <person name="Kostlbacher S."/>
            <person name="Vangestel C."/>
        </authorList>
    </citation>
    <scope>NUCLEOTIDE SEQUENCE [LARGE SCALE GENOMIC DNA]</scope>
    <source>
        <strain evidence="11">W744_W776</strain>
    </source>
</reference>
<dbReference type="Proteomes" id="UP000827092">
    <property type="component" value="Unassembled WGS sequence"/>
</dbReference>
<evidence type="ECO:0000259" key="10">
    <source>
        <dbReference type="Pfam" id="PF13649"/>
    </source>
</evidence>
<dbReference type="InterPro" id="IPR013216">
    <property type="entry name" value="Methyltransf_11"/>
</dbReference>
<comment type="caution">
    <text evidence="11">The sequence shown here is derived from an EMBL/GenBank/DDBJ whole genome shotgun (WGS) entry which is preliminary data.</text>
</comment>
<keyword evidence="4" id="KW-0808">Transferase</keyword>
<sequence>MNVSSYGTRVRMLEYWAKFAPSLESMMLDKTAGQMHLDEQEEIFSLLPSLRNKRVLELGAGIGRYTGLLASEAYRVTAVDFMEEYINVNEQNNKRASNITYIAADVLDLQMPNKKFGAIFSNWLLMYLTDQECVTLLQKILLWLEDGGWLFFRESCFHSSGNMSRQTNPTFYRTPADYASLLEAAWVSSNDSILEPAETGYGFDMVSVGSLRSYIKHKNNSYQIYFLAKKVDKPMDSKDSFQQFLDKKQYSRNGVRRYEWIFGKTFLSTGGFTTTKNFGVDVLGVDLSVNMMTVATEYLSEKKHLDNRVKFVICDITKSIYEDNSFDTIYSRDTLLHISNKEELFKNFQRWLKPGGKILFTDYTRSEKEFSPNFKQYITDRGYNLLTTQQYKELLEKSGFVNIRAEDATDEFLSALHAEISRLRAEKEEFLKVRTANEIYCNTLDAIATRY</sequence>
<evidence type="ECO:0000259" key="9">
    <source>
        <dbReference type="Pfam" id="PF08241"/>
    </source>
</evidence>
<dbReference type="InterPro" id="IPR029063">
    <property type="entry name" value="SAM-dependent_MTases_sf"/>
</dbReference>
<evidence type="ECO:0000256" key="7">
    <source>
        <dbReference type="ARBA" id="ARBA00047622"/>
    </source>
</evidence>
<dbReference type="CDD" id="cd02440">
    <property type="entry name" value="AdoMet_MTases"/>
    <property type="match status" value="2"/>
</dbReference>
<dbReference type="SUPFAM" id="SSF53335">
    <property type="entry name" value="S-adenosyl-L-methionine-dependent methyltransferases"/>
    <property type="match status" value="2"/>
</dbReference>
<proteinExistence type="predicted"/>
<gene>
    <name evidence="11" type="ORF">JTE90_002531</name>
</gene>
<comment type="catalytic activity">
    <reaction evidence="8">
        <text>N-methylethanolamine phosphate + S-adenosyl-L-methionine = N,N-dimethylethanolamine phosphate + S-adenosyl-L-homocysteine + H(+)</text>
        <dbReference type="Rhea" id="RHEA:25321"/>
        <dbReference type="ChEBI" id="CHEBI:15378"/>
        <dbReference type="ChEBI" id="CHEBI:57781"/>
        <dbReference type="ChEBI" id="CHEBI:57856"/>
        <dbReference type="ChEBI" id="CHEBI:58641"/>
        <dbReference type="ChEBI" id="CHEBI:59789"/>
        <dbReference type="EC" id="2.1.1.103"/>
    </reaction>
    <physiologicalReaction direction="left-to-right" evidence="8">
        <dbReference type="Rhea" id="RHEA:25322"/>
    </physiologicalReaction>
</comment>
<dbReference type="Pfam" id="PF08241">
    <property type="entry name" value="Methyltransf_11"/>
    <property type="match status" value="1"/>
</dbReference>
<evidence type="ECO:0000256" key="6">
    <source>
        <dbReference type="ARBA" id="ARBA00047619"/>
    </source>
</evidence>
<keyword evidence="3" id="KW-0489">Methyltransferase</keyword>
<evidence type="ECO:0000256" key="3">
    <source>
        <dbReference type="ARBA" id="ARBA00022603"/>
    </source>
</evidence>
<comment type="pathway">
    <text evidence="2">Lipid metabolism.</text>
</comment>
<evidence type="ECO:0000256" key="8">
    <source>
        <dbReference type="ARBA" id="ARBA00047841"/>
    </source>
</evidence>
<name>A0AAV6U1A5_9ARAC</name>
<dbReference type="AlphaFoldDB" id="A0AAV6U1A5"/>
<evidence type="ECO:0000256" key="2">
    <source>
        <dbReference type="ARBA" id="ARBA00005189"/>
    </source>
</evidence>
<protein>
    <recommendedName>
        <fullName evidence="5">phosphoethanolamine N-methyltransferase</fullName>
        <ecNumber evidence="5">2.1.1.103</ecNumber>
    </recommendedName>
</protein>
<dbReference type="EMBL" id="JAFNEN010000788">
    <property type="protein sequence ID" value="KAG8177305.1"/>
    <property type="molecule type" value="Genomic_DNA"/>
</dbReference>
<dbReference type="PANTHER" id="PTHR44307">
    <property type="entry name" value="PHOSPHOETHANOLAMINE METHYLTRANSFERASE"/>
    <property type="match status" value="1"/>
</dbReference>
<comment type="catalytic activity">
    <reaction evidence="6">
        <text>N,N-dimethylethanolamine phosphate + S-adenosyl-L-methionine = phosphocholine + S-adenosyl-L-homocysteine + H(+)</text>
        <dbReference type="Rhea" id="RHEA:25325"/>
        <dbReference type="ChEBI" id="CHEBI:15378"/>
        <dbReference type="ChEBI" id="CHEBI:57856"/>
        <dbReference type="ChEBI" id="CHEBI:58641"/>
        <dbReference type="ChEBI" id="CHEBI:59789"/>
        <dbReference type="ChEBI" id="CHEBI:295975"/>
        <dbReference type="EC" id="2.1.1.103"/>
    </reaction>
    <physiologicalReaction direction="left-to-right" evidence="6">
        <dbReference type="Rhea" id="RHEA:25326"/>
    </physiologicalReaction>
</comment>
<dbReference type="EC" id="2.1.1.103" evidence="5"/>
<evidence type="ECO:0000313" key="12">
    <source>
        <dbReference type="Proteomes" id="UP000827092"/>
    </source>
</evidence>
<evidence type="ECO:0000313" key="11">
    <source>
        <dbReference type="EMBL" id="KAG8177305.1"/>
    </source>
</evidence>
<evidence type="ECO:0000256" key="5">
    <source>
        <dbReference type="ARBA" id="ARBA00035674"/>
    </source>
</evidence>
<dbReference type="PANTHER" id="PTHR44307:SF2">
    <property type="entry name" value="PHOSPHOETHANOLAMINE METHYLTRANSFERASE ISOFORM X1"/>
    <property type="match status" value="1"/>
</dbReference>
<evidence type="ECO:0000256" key="4">
    <source>
        <dbReference type="ARBA" id="ARBA00022679"/>
    </source>
</evidence>
<comment type="catalytic activity">
    <reaction evidence="7">
        <text>phosphoethanolamine + S-adenosyl-L-methionine = N-methylethanolamine phosphate + S-adenosyl-L-homocysteine + H(+)</text>
        <dbReference type="Rhea" id="RHEA:20365"/>
        <dbReference type="ChEBI" id="CHEBI:15378"/>
        <dbReference type="ChEBI" id="CHEBI:57781"/>
        <dbReference type="ChEBI" id="CHEBI:57856"/>
        <dbReference type="ChEBI" id="CHEBI:58190"/>
        <dbReference type="ChEBI" id="CHEBI:59789"/>
        <dbReference type="EC" id="2.1.1.103"/>
    </reaction>
    <physiologicalReaction direction="left-to-right" evidence="7">
        <dbReference type="Rhea" id="RHEA:20366"/>
    </physiologicalReaction>
</comment>
<comment type="pathway">
    <text evidence="1">Phospholipid metabolism; phosphatidylcholine biosynthesis.</text>
</comment>
<dbReference type="Gene3D" id="3.40.50.150">
    <property type="entry name" value="Vaccinia Virus protein VP39"/>
    <property type="match status" value="2"/>
</dbReference>
<organism evidence="11 12">
    <name type="scientific">Oedothorax gibbosus</name>
    <dbReference type="NCBI Taxonomy" id="931172"/>
    <lineage>
        <taxon>Eukaryota</taxon>
        <taxon>Metazoa</taxon>
        <taxon>Ecdysozoa</taxon>
        <taxon>Arthropoda</taxon>
        <taxon>Chelicerata</taxon>
        <taxon>Arachnida</taxon>
        <taxon>Araneae</taxon>
        <taxon>Araneomorphae</taxon>
        <taxon>Entelegynae</taxon>
        <taxon>Araneoidea</taxon>
        <taxon>Linyphiidae</taxon>
        <taxon>Erigoninae</taxon>
        <taxon>Oedothorax</taxon>
    </lineage>
</organism>
<dbReference type="GO" id="GO:0032259">
    <property type="term" value="P:methylation"/>
    <property type="evidence" value="ECO:0007669"/>
    <property type="project" value="UniProtKB-KW"/>
</dbReference>
<feature type="domain" description="Methyltransferase type 11" evidence="9">
    <location>
        <begin position="277"/>
        <end position="360"/>
    </location>
</feature>
<feature type="domain" description="Methyltransferase" evidence="10">
    <location>
        <begin position="55"/>
        <end position="148"/>
    </location>
</feature>
<dbReference type="Pfam" id="PF13649">
    <property type="entry name" value="Methyltransf_25"/>
    <property type="match status" value="1"/>
</dbReference>
<keyword evidence="12" id="KW-1185">Reference proteome</keyword>
<accession>A0AAV6U1A5</accession>
<evidence type="ECO:0000256" key="1">
    <source>
        <dbReference type="ARBA" id="ARBA00004969"/>
    </source>
</evidence>
<dbReference type="GO" id="GO:0000234">
    <property type="term" value="F:phosphoethanolamine N-methyltransferase activity"/>
    <property type="evidence" value="ECO:0007669"/>
    <property type="project" value="UniProtKB-EC"/>
</dbReference>